<proteinExistence type="predicted"/>
<organism evidence="1 2">
    <name type="scientific">Pseudobacteriovorax antillogorgiicola</name>
    <dbReference type="NCBI Taxonomy" id="1513793"/>
    <lineage>
        <taxon>Bacteria</taxon>
        <taxon>Pseudomonadati</taxon>
        <taxon>Bdellovibrionota</taxon>
        <taxon>Oligoflexia</taxon>
        <taxon>Oligoflexales</taxon>
        <taxon>Pseudobacteriovoracaceae</taxon>
        <taxon>Pseudobacteriovorax</taxon>
    </lineage>
</organism>
<dbReference type="Proteomes" id="UP000192907">
    <property type="component" value="Unassembled WGS sequence"/>
</dbReference>
<gene>
    <name evidence="1" type="ORF">SAMN06296036_13038</name>
</gene>
<evidence type="ECO:0000313" key="2">
    <source>
        <dbReference type="Proteomes" id="UP000192907"/>
    </source>
</evidence>
<dbReference type="EMBL" id="FWZT01000030">
    <property type="protein sequence ID" value="SMF76531.1"/>
    <property type="molecule type" value="Genomic_DNA"/>
</dbReference>
<sequence length="39" mass="4573">MRVQALVVQFHWTSKDTICPVTFAESSFDRVCPLRGYRK</sequence>
<evidence type="ECO:0000313" key="1">
    <source>
        <dbReference type="EMBL" id="SMF76531.1"/>
    </source>
</evidence>
<reference evidence="2" key="1">
    <citation type="submission" date="2017-04" db="EMBL/GenBank/DDBJ databases">
        <authorList>
            <person name="Varghese N."/>
            <person name="Submissions S."/>
        </authorList>
    </citation>
    <scope>NUCLEOTIDE SEQUENCE [LARGE SCALE GENOMIC DNA]</scope>
    <source>
        <strain evidence="2">RKEM611</strain>
    </source>
</reference>
<protein>
    <submittedName>
        <fullName evidence="1">Uncharacterized protein</fullName>
    </submittedName>
</protein>
<keyword evidence="2" id="KW-1185">Reference proteome</keyword>
<dbReference type="AlphaFoldDB" id="A0A1Y6CSR7"/>
<dbReference type="STRING" id="1513793.SAMN06296036_13038"/>
<name>A0A1Y6CSR7_9BACT</name>
<accession>A0A1Y6CSR7</accession>